<accession>A0A916TWE1</accession>
<comment type="subcellular location">
    <subcellularLocation>
        <location evidence="1">Membrane</location>
    </subcellularLocation>
</comment>
<dbReference type="Pfam" id="PF01124">
    <property type="entry name" value="MAPEG"/>
    <property type="match status" value="1"/>
</dbReference>
<evidence type="ECO:0000256" key="1">
    <source>
        <dbReference type="ARBA" id="ARBA00004370"/>
    </source>
</evidence>
<feature type="transmembrane region" description="Helical" evidence="5">
    <location>
        <begin position="118"/>
        <end position="139"/>
    </location>
</feature>
<organism evidence="6 7">
    <name type="scientific">Novosphingobium endophyticum</name>
    <dbReference type="NCBI Taxonomy" id="1955250"/>
    <lineage>
        <taxon>Bacteria</taxon>
        <taxon>Pseudomonadati</taxon>
        <taxon>Pseudomonadota</taxon>
        <taxon>Alphaproteobacteria</taxon>
        <taxon>Sphingomonadales</taxon>
        <taxon>Sphingomonadaceae</taxon>
        <taxon>Novosphingobium</taxon>
    </lineage>
</organism>
<evidence type="ECO:0000256" key="2">
    <source>
        <dbReference type="ARBA" id="ARBA00022692"/>
    </source>
</evidence>
<protein>
    <submittedName>
        <fullName evidence="6">Membrane protein</fullName>
    </submittedName>
</protein>
<reference evidence="6" key="2">
    <citation type="submission" date="2020-09" db="EMBL/GenBank/DDBJ databases">
        <authorList>
            <person name="Sun Q."/>
            <person name="Zhou Y."/>
        </authorList>
    </citation>
    <scope>NUCLEOTIDE SEQUENCE</scope>
    <source>
        <strain evidence="6">CGMCC 1.15095</strain>
    </source>
</reference>
<dbReference type="SUPFAM" id="SSF161084">
    <property type="entry name" value="MAPEG domain-like"/>
    <property type="match status" value="1"/>
</dbReference>
<evidence type="ECO:0000256" key="5">
    <source>
        <dbReference type="SAM" id="Phobius"/>
    </source>
</evidence>
<dbReference type="EMBL" id="BMHK01000095">
    <property type="protein sequence ID" value="GGC17374.1"/>
    <property type="molecule type" value="Genomic_DNA"/>
</dbReference>
<gene>
    <name evidence="6" type="ORF">GCM10011494_40260</name>
</gene>
<comment type="caution">
    <text evidence="6">The sequence shown here is derived from an EMBL/GenBank/DDBJ whole genome shotgun (WGS) entry which is preliminary data.</text>
</comment>
<dbReference type="InterPro" id="IPR023352">
    <property type="entry name" value="MAPEG-like_dom_sf"/>
</dbReference>
<dbReference type="AlphaFoldDB" id="A0A916TWE1"/>
<sequence>MPVTNQTLIFLPVLAVVALTLVAFIRMAAARAVAAKSMNADYYRAHLGEPEPEAARAAARHWDNLFELPTLFYAGCIVAFVLGAVGTWTLVFAWGFVAARLVQSLVHMTYNNPAHRGLAFVLGVVFTLALWVDVAQAILAAA</sequence>
<keyword evidence="2 5" id="KW-0812">Transmembrane</keyword>
<reference evidence="6" key="1">
    <citation type="journal article" date="2014" name="Int. J. Syst. Evol. Microbiol.">
        <title>Complete genome sequence of Corynebacterium casei LMG S-19264T (=DSM 44701T), isolated from a smear-ripened cheese.</title>
        <authorList>
            <consortium name="US DOE Joint Genome Institute (JGI-PGF)"/>
            <person name="Walter F."/>
            <person name="Albersmeier A."/>
            <person name="Kalinowski J."/>
            <person name="Ruckert C."/>
        </authorList>
    </citation>
    <scope>NUCLEOTIDE SEQUENCE</scope>
    <source>
        <strain evidence="6">CGMCC 1.15095</strain>
    </source>
</reference>
<keyword evidence="4 5" id="KW-0472">Membrane</keyword>
<dbReference type="RefSeq" id="WP_188773353.1">
    <property type="nucleotide sequence ID" value="NZ_BMHK01000095.1"/>
</dbReference>
<evidence type="ECO:0000313" key="7">
    <source>
        <dbReference type="Proteomes" id="UP000608154"/>
    </source>
</evidence>
<evidence type="ECO:0000256" key="3">
    <source>
        <dbReference type="ARBA" id="ARBA00022989"/>
    </source>
</evidence>
<keyword evidence="3 5" id="KW-1133">Transmembrane helix</keyword>
<dbReference type="Gene3D" id="1.20.120.550">
    <property type="entry name" value="Membrane associated eicosanoid/glutathione metabolism-like domain"/>
    <property type="match status" value="1"/>
</dbReference>
<evidence type="ECO:0000256" key="4">
    <source>
        <dbReference type="ARBA" id="ARBA00023136"/>
    </source>
</evidence>
<dbReference type="Proteomes" id="UP000608154">
    <property type="component" value="Unassembled WGS sequence"/>
</dbReference>
<dbReference type="InterPro" id="IPR001129">
    <property type="entry name" value="Membr-assoc_MAPEG"/>
</dbReference>
<keyword evidence="7" id="KW-1185">Reference proteome</keyword>
<name>A0A916TWE1_9SPHN</name>
<feature type="transmembrane region" description="Helical" evidence="5">
    <location>
        <begin position="71"/>
        <end position="97"/>
    </location>
</feature>
<proteinExistence type="predicted"/>
<evidence type="ECO:0000313" key="6">
    <source>
        <dbReference type="EMBL" id="GGC17374.1"/>
    </source>
</evidence>
<dbReference type="GO" id="GO:0016020">
    <property type="term" value="C:membrane"/>
    <property type="evidence" value="ECO:0007669"/>
    <property type="project" value="UniProtKB-SubCell"/>
</dbReference>